<dbReference type="InterPro" id="IPR051081">
    <property type="entry name" value="HTH_MetalResp_TranReg"/>
</dbReference>
<dbReference type="SUPFAM" id="SSF46785">
    <property type="entry name" value="Winged helix' DNA-binding domain"/>
    <property type="match status" value="1"/>
</dbReference>
<evidence type="ECO:0000313" key="6">
    <source>
        <dbReference type="Proteomes" id="UP000184038"/>
    </source>
</evidence>
<keyword evidence="2 5" id="KW-0238">DNA-binding</keyword>
<accession>A0A1M7ND73</accession>
<protein>
    <submittedName>
        <fullName evidence="5">DNA-binding transcriptional regulator, ArsR family</fullName>
    </submittedName>
</protein>
<dbReference type="OrthoDB" id="1706794at2"/>
<dbReference type="PANTHER" id="PTHR33154:SF33">
    <property type="entry name" value="TRANSCRIPTIONAL REPRESSOR SDPR"/>
    <property type="match status" value="1"/>
</dbReference>
<keyword evidence="3" id="KW-0804">Transcription</keyword>
<dbReference type="RefSeq" id="WP_073291431.1">
    <property type="nucleotide sequence ID" value="NZ_FRCP01000027.1"/>
</dbReference>
<gene>
    <name evidence="5" type="ORF">SAMN02746066_04381</name>
</gene>
<feature type="domain" description="HTH arsR-type" evidence="4">
    <location>
        <begin position="275"/>
        <end position="375"/>
    </location>
</feature>
<dbReference type="GO" id="GO:0003700">
    <property type="term" value="F:DNA-binding transcription factor activity"/>
    <property type="evidence" value="ECO:0007669"/>
    <property type="project" value="InterPro"/>
</dbReference>
<organism evidence="5 6">
    <name type="scientific">Anaerosporobacter mobilis DSM 15930</name>
    <dbReference type="NCBI Taxonomy" id="1120996"/>
    <lineage>
        <taxon>Bacteria</taxon>
        <taxon>Bacillati</taxon>
        <taxon>Bacillota</taxon>
        <taxon>Clostridia</taxon>
        <taxon>Lachnospirales</taxon>
        <taxon>Lachnospiraceae</taxon>
        <taxon>Anaerosporobacter</taxon>
    </lineage>
</organism>
<evidence type="ECO:0000256" key="3">
    <source>
        <dbReference type="ARBA" id="ARBA00023163"/>
    </source>
</evidence>
<dbReference type="InterPro" id="IPR011991">
    <property type="entry name" value="ArsR-like_HTH"/>
</dbReference>
<dbReference type="EMBL" id="FRCP01000027">
    <property type="protein sequence ID" value="SHN01516.1"/>
    <property type="molecule type" value="Genomic_DNA"/>
</dbReference>
<evidence type="ECO:0000259" key="4">
    <source>
        <dbReference type="PROSITE" id="PS50987"/>
    </source>
</evidence>
<name>A0A1M7ND73_9FIRM</name>
<dbReference type="InterPro" id="IPR036390">
    <property type="entry name" value="WH_DNA-bd_sf"/>
</dbReference>
<reference evidence="5 6" key="1">
    <citation type="submission" date="2016-11" db="EMBL/GenBank/DDBJ databases">
        <authorList>
            <person name="Jaros S."/>
            <person name="Januszkiewicz K."/>
            <person name="Wedrychowicz H."/>
        </authorList>
    </citation>
    <scope>NUCLEOTIDE SEQUENCE [LARGE SCALE GENOMIC DNA]</scope>
    <source>
        <strain evidence="5 6">DSM 15930</strain>
    </source>
</reference>
<dbReference type="InterPro" id="IPR036388">
    <property type="entry name" value="WH-like_DNA-bd_sf"/>
</dbReference>
<dbReference type="PANTHER" id="PTHR33154">
    <property type="entry name" value="TRANSCRIPTIONAL REGULATOR, ARSR FAMILY"/>
    <property type="match status" value="1"/>
</dbReference>
<dbReference type="Proteomes" id="UP000184038">
    <property type="component" value="Unassembled WGS sequence"/>
</dbReference>
<dbReference type="GO" id="GO:0003677">
    <property type="term" value="F:DNA binding"/>
    <property type="evidence" value="ECO:0007669"/>
    <property type="project" value="UniProtKB-KW"/>
</dbReference>
<keyword evidence="1" id="KW-0805">Transcription regulation</keyword>
<dbReference type="Gene3D" id="1.10.10.10">
    <property type="entry name" value="Winged helix-like DNA-binding domain superfamily/Winged helix DNA-binding domain"/>
    <property type="match status" value="1"/>
</dbReference>
<dbReference type="STRING" id="1120996.SAMN02746066_04381"/>
<keyword evidence="6" id="KW-1185">Reference proteome</keyword>
<sequence length="375" mass="44369">MIQIIDKPCWPLEAINVLRKEVSDDYDRITSHPEKFGKTETEMEAMFQLYLNYKKEVLPEILDIFSRYDEVKRYLIAEEKKKYDLLMAVAMTALDNNNLESLDAKLLEDQSYQKRCLAIVLAALLEEDIDLDDCALLKEFENPADVIRKMESLELSDDIKLKYMDLYLNMDSFIKVFYKMMEEMIPCLQEHFYLIEEECRHRIEEIRSPMFIEYLQNGSYGVAFEFDEKVIYKVSLNIFQFNSLAFMDMDEGIRNFVLVHVGMYIQELVMEKIKKNLITDSEMTTICKALGDANRYKMLKLFLKNEKMYLQELAKEIGVTPATASHHLTLLIEAELITMLLKEKEKDRKVVYYQANRERLQQLSETFLNMSNMRE</sequence>
<dbReference type="PROSITE" id="PS50987">
    <property type="entry name" value="HTH_ARSR_2"/>
    <property type="match status" value="1"/>
</dbReference>
<evidence type="ECO:0000256" key="2">
    <source>
        <dbReference type="ARBA" id="ARBA00023125"/>
    </source>
</evidence>
<dbReference type="CDD" id="cd00090">
    <property type="entry name" value="HTH_ARSR"/>
    <property type="match status" value="1"/>
</dbReference>
<dbReference type="Pfam" id="PF12840">
    <property type="entry name" value="HTH_20"/>
    <property type="match status" value="1"/>
</dbReference>
<dbReference type="SMART" id="SM00418">
    <property type="entry name" value="HTH_ARSR"/>
    <property type="match status" value="1"/>
</dbReference>
<evidence type="ECO:0000313" key="5">
    <source>
        <dbReference type="EMBL" id="SHN01516.1"/>
    </source>
</evidence>
<proteinExistence type="predicted"/>
<dbReference type="InterPro" id="IPR001845">
    <property type="entry name" value="HTH_ArsR_DNA-bd_dom"/>
</dbReference>
<dbReference type="AlphaFoldDB" id="A0A1M7ND73"/>
<evidence type="ECO:0000256" key="1">
    <source>
        <dbReference type="ARBA" id="ARBA00023015"/>
    </source>
</evidence>